<gene>
    <name evidence="1" type="ORF">MTP16_19530</name>
</gene>
<name>A0ABY4B2E9_9BACT</name>
<protein>
    <submittedName>
        <fullName evidence="1">Uncharacterized protein</fullName>
    </submittedName>
</protein>
<keyword evidence="2" id="KW-1185">Reference proteome</keyword>
<organism evidence="1 2">
    <name type="scientific">Hymenobacter monticola</name>
    <dbReference type="NCBI Taxonomy" id="1705399"/>
    <lineage>
        <taxon>Bacteria</taxon>
        <taxon>Pseudomonadati</taxon>
        <taxon>Bacteroidota</taxon>
        <taxon>Cytophagia</taxon>
        <taxon>Cytophagales</taxon>
        <taxon>Hymenobacteraceae</taxon>
        <taxon>Hymenobacter</taxon>
    </lineage>
</organism>
<sequence>MFETRNAVFRQGHFYDTRDNQRIELHEGTQVCLVAQEGGFRQLRPIGLKPEHYRSSEEMLAEVKHQHHFRKEWLLAKAGTILYFGLQNKKHVFAAQLLEDLYLYNCSHWKDETDLYLYDCACELTENTNRSLSVFEPVFGASLNDLYNKTYVHFLQHKGNASRNAVTVFYRKESLDPASKLEKEKNSIQKTFTRKLNALKKEMENYKNGLGL</sequence>
<reference evidence="1 2" key="1">
    <citation type="submission" date="2022-03" db="EMBL/GenBank/DDBJ databases">
        <title>Hymenobactersp. isolated from the air.</title>
        <authorList>
            <person name="Won M."/>
            <person name="Kwon S.-W."/>
        </authorList>
    </citation>
    <scope>NUCLEOTIDE SEQUENCE [LARGE SCALE GENOMIC DNA]</scope>
    <source>
        <strain evidence="1 2">KACC 22596</strain>
    </source>
</reference>
<proteinExistence type="predicted"/>
<evidence type="ECO:0000313" key="2">
    <source>
        <dbReference type="Proteomes" id="UP000831390"/>
    </source>
</evidence>
<dbReference type="EMBL" id="CP094534">
    <property type="protein sequence ID" value="UOE33304.1"/>
    <property type="molecule type" value="Genomic_DNA"/>
</dbReference>
<dbReference type="Proteomes" id="UP000831390">
    <property type="component" value="Chromosome"/>
</dbReference>
<dbReference type="RefSeq" id="WP_243512995.1">
    <property type="nucleotide sequence ID" value="NZ_CP094534.1"/>
</dbReference>
<evidence type="ECO:0000313" key="1">
    <source>
        <dbReference type="EMBL" id="UOE33304.1"/>
    </source>
</evidence>
<accession>A0ABY4B2E9</accession>